<dbReference type="Pfam" id="PF07751">
    <property type="entry name" value="Abi_2"/>
    <property type="match status" value="1"/>
</dbReference>
<name>A0A5M8P336_9BACT</name>
<dbReference type="AlphaFoldDB" id="A0A5M8P336"/>
<protein>
    <recommendedName>
        <fullName evidence="3">Abortive infection bacteriophage resistance protein</fullName>
    </recommendedName>
</protein>
<organism evidence="1 2">
    <name type="scientific">Candidatus Ordinivivax streblomastigis</name>
    <dbReference type="NCBI Taxonomy" id="2540710"/>
    <lineage>
        <taxon>Bacteria</taxon>
        <taxon>Pseudomonadati</taxon>
        <taxon>Bacteroidota</taxon>
        <taxon>Bacteroidia</taxon>
        <taxon>Bacteroidales</taxon>
        <taxon>Candidatus Ordinivivax</taxon>
    </lineage>
</organism>
<reference evidence="1 2" key="1">
    <citation type="submission" date="2019-03" db="EMBL/GenBank/DDBJ databases">
        <title>Single cell metagenomics reveals metabolic interactions within the superorganism composed of flagellate Streblomastix strix and complex community of Bacteroidetes bacteria on its surface.</title>
        <authorList>
            <person name="Treitli S.C."/>
            <person name="Kolisko M."/>
            <person name="Husnik F."/>
            <person name="Keeling P."/>
            <person name="Hampl V."/>
        </authorList>
    </citation>
    <scope>NUCLEOTIDE SEQUENCE [LARGE SCALE GENOMIC DNA]</scope>
    <source>
        <strain evidence="1">St1</strain>
    </source>
</reference>
<dbReference type="PIRSF" id="PIRSF034934">
    <property type="entry name" value="AbiF_AbiD"/>
    <property type="match status" value="1"/>
</dbReference>
<dbReference type="EMBL" id="SNRX01000005">
    <property type="protein sequence ID" value="KAA6302887.1"/>
    <property type="molecule type" value="Genomic_DNA"/>
</dbReference>
<accession>A0A5M8P336</accession>
<evidence type="ECO:0000313" key="2">
    <source>
        <dbReference type="Proteomes" id="UP000324575"/>
    </source>
</evidence>
<evidence type="ECO:0000313" key="1">
    <source>
        <dbReference type="EMBL" id="KAA6302887.1"/>
    </source>
</evidence>
<proteinExistence type="predicted"/>
<dbReference type="InterPro" id="IPR011664">
    <property type="entry name" value="Abi_system_AbiD/AbiF-like"/>
</dbReference>
<dbReference type="Proteomes" id="UP000324575">
    <property type="component" value="Unassembled WGS sequence"/>
</dbReference>
<evidence type="ECO:0008006" key="3">
    <source>
        <dbReference type="Google" id="ProtNLM"/>
    </source>
</evidence>
<comment type="caution">
    <text evidence="1">The sequence shown here is derived from an EMBL/GenBank/DDBJ whole genome shotgun (WGS) entry which is preliminary data.</text>
</comment>
<dbReference type="InterPro" id="IPR017034">
    <property type="entry name" value="Abi_system_AbiD/AbiF"/>
</dbReference>
<sequence>MKYTKQPLSIGQQIAKLKSRGLIIDNENIAANYLSNISYYRLRAYTYPFQNNEDKEEDHRFIREDINFNDLIDLYCFDRRLRVLIFNAVEKIEIAIRTKIVYEYAIETKNSHWFLEENLYFNLEDYDNVIDDIEEEINRSNEDFIKHYNNKYDNPNLPPAWMTLEVLSFGTLSRMFACMDSKSEPNKRIAKAFGLPNSFILENWMHTISVLRNCCAHHSRIWNRRFPVRAKLSYNTINPFIDRETIKTLRDNKLFASLCCIKYILDIISPCSDFKKNLTDILSKGGRLLKIKDMGFPDNWMFLDVWKEK</sequence>
<gene>
    <name evidence="1" type="ORF">EZS26_001057</name>
</gene>